<feature type="domain" description="Amine oxidase" evidence="7">
    <location>
        <begin position="58"/>
        <end position="515"/>
    </location>
</feature>
<evidence type="ECO:0000313" key="9">
    <source>
        <dbReference type="Proteomes" id="UP000546701"/>
    </source>
</evidence>
<dbReference type="GO" id="GO:0009851">
    <property type="term" value="P:auxin biosynthetic process"/>
    <property type="evidence" value="ECO:0007669"/>
    <property type="project" value="UniProtKB-KW"/>
</dbReference>
<dbReference type="Proteomes" id="UP000546701">
    <property type="component" value="Unassembled WGS sequence"/>
</dbReference>
<reference evidence="8 9" key="1">
    <citation type="submission" date="2020-08" db="EMBL/GenBank/DDBJ databases">
        <title>Genomic Encyclopedia of Type Strains, Phase IV (KMG-IV): sequencing the most valuable type-strain genomes for metagenomic binning, comparative biology and taxonomic classification.</title>
        <authorList>
            <person name="Goeker M."/>
        </authorList>
    </citation>
    <scope>NUCLEOTIDE SEQUENCE [LARGE SCALE GENOMIC DNA]</scope>
    <source>
        <strain evidence="8 9">DSM 103336</strain>
    </source>
</reference>
<evidence type="ECO:0000256" key="6">
    <source>
        <dbReference type="ARBA" id="ARBA00047321"/>
    </source>
</evidence>
<dbReference type="InterPro" id="IPR036188">
    <property type="entry name" value="FAD/NAD-bd_sf"/>
</dbReference>
<comment type="catalytic activity">
    <reaction evidence="6">
        <text>L-tryptophan + O2 = indole-3-acetamide + CO2 + H2O</text>
        <dbReference type="Rhea" id="RHEA:16165"/>
        <dbReference type="ChEBI" id="CHEBI:15377"/>
        <dbReference type="ChEBI" id="CHEBI:15379"/>
        <dbReference type="ChEBI" id="CHEBI:16031"/>
        <dbReference type="ChEBI" id="CHEBI:16526"/>
        <dbReference type="ChEBI" id="CHEBI:57912"/>
        <dbReference type="EC" id="1.13.12.3"/>
    </reaction>
</comment>
<dbReference type="EMBL" id="JACIJR010000009">
    <property type="protein sequence ID" value="MBB5730769.1"/>
    <property type="molecule type" value="Genomic_DNA"/>
</dbReference>
<dbReference type="PANTHER" id="PTHR10742">
    <property type="entry name" value="FLAVIN MONOAMINE OXIDASE"/>
    <property type="match status" value="1"/>
</dbReference>
<dbReference type="AlphaFoldDB" id="A0A7W9BV96"/>
<protein>
    <recommendedName>
        <fullName evidence="4">Tryptophan 2-monooxygenase</fullName>
        <ecNumber evidence="3">1.13.12.3</ecNumber>
    </recommendedName>
</protein>
<dbReference type="GO" id="GO:0050361">
    <property type="term" value="F:tryptophan 2-monooxygenase activity"/>
    <property type="evidence" value="ECO:0007669"/>
    <property type="project" value="UniProtKB-EC"/>
</dbReference>
<keyword evidence="8" id="KW-0560">Oxidoreductase</keyword>
<dbReference type="SUPFAM" id="SSF51905">
    <property type="entry name" value="FAD/NAD(P)-binding domain"/>
    <property type="match status" value="1"/>
</dbReference>
<accession>A0A7W9BV96</accession>
<dbReference type="Gene3D" id="3.50.50.60">
    <property type="entry name" value="FAD/NAD(P)-binding domain"/>
    <property type="match status" value="1"/>
</dbReference>
<keyword evidence="5" id="KW-0073">Auxin biosynthesis</keyword>
<evidence type="ECO:0000313" key="8">
    <source>
        <dbReference type="EMBL" id="MBB5730769.1"/>
    </source>
</evidence>
<dbReference type="Pfam" id="PF01593">
    <property type="entry name" value="Amino_oxidase"/>
    <property type="match status" value="1"/>
</dbReference>
<evidence type="ECO:0000256" key="4">
    <source>
        <dbReference type="ARBA" id="ARBA00017871"/>
    </source>
</evidence>
<dbReference type="RefSeq" id="WP_157177846.1">
    <property type="nucleotide sequence ID" value="NZ_JACIJR010000009.1"/>
</dbReference>
<comment type="pathway">
    <text evidence="1">Plant hormone metabolism; auxin biosynthesis.</text>
</comment>
<organism evidence="8 9">
    <name type="scientific">Sphingomonas prati</name>
    <dbReference type="NCBI Taxonomy" id="1843237"/>
    <lineage>
        <taxon>Bacteria</taxon>
        <taxon>Pseudomonadati</taxon>
        <taxon>Pseudomonadota</taxon>
        <taxon>Alphaproteobacteria</taxon>
        <taxon>Sphingomonadales</taxon>
        <taxon>Sphingomonadaceae</taxon>
        <taxon>Sphingomonas</taxon>
    </lineage>
</organism>
<comment type="similarity">
    <text evidence="2">Belongs to the tryptophan 2-monooxygenase family.</text>
</comment>
<dbReference type="EC" id="1.13.12.3" evidence="3"/>
<keyword evidence="9" id="KW-1185">Reference proteome</keyword>
<sequence length="535" mass="57518">MVTRRALLGRIGMLGGYGATFCAMQALGLTGIAHAQGVKEATPTAGHGKHVVVLGAGIAGLTAAYELEQAGFLVTLLEARDRVGGRAWTVRDGDKIEMNGEATQTARFSDGIYFNAGPARIPSFHQGLIGYAKKFGVPLEVEINSSRSAYVMGDDGRRIRMRTAVNDMRGHIAELLAKAINQGSLDQSITAADRERLMPFLKSYGDLGQDMTFKGTERSGFGTAPGAGVTFAAPGSAMPIDQLLANQQLPMTLFEDNLYMQATMFEPVGGMDRIHAAFDRALRHPAIRGAVVTRIRHTGRGVSVVYRDTASDVAETVDADYMICTIPFPVLGKIDTDFSPRVKAAIAGVVYDHSNKVAFEAPRFWERDQIYGGISFVGGPTSLVWYPSAGLHSERGMLLGCYASGAKAAEFQRRPIAEQIAFSRDVIERLHPGHGKDLVNGIAVNWHKVPFSLGPWPDWKAGSANGHQEGHIDTEAFRAFQLADGRVYFAGAALSQTPGWQEGGIQSAQTQVSALLRRVAAQALTESPARATRAA</sequence>
<dbReference type="InterPro" id="IPR050281">
    <property type="entry name" value="Flavin_monoamine_oxidase"/>
</dbReference>
<comment type="caution">
    <text evidence="8">The sequence shown here is derived from an EMBL/GenBank/DDBJ whole genome shotgun (WGS) entry which is preliminary data.</text>
</comment>
<evidence type="ECO:0000256" key="3">
    <source>
        <dbReference type="ARBA" id="ARBA00012535"/>
    </source>
</evidence>
<evidence type="ECO:0000256" key="2">
    <source>
        <dbReference type="ARBA" id="ARBA00005833"/>
    </source>
</evidence>
<gene>
    <name evidence="8" type="ORF">FHS99_003276</name>
</gene>
<dbReference type="PANTHER" id="PTHR10742:SF410">
    <property type="entry name" value="LYSINE-SPECIFIC HISTONE DEMETHYLASE 2"/>
    <property type="match status" value="1"/>
</dbReference>
<dbReference type="Gene3D" id="3.90.660.10">
    <property type="match status" value="1"/>
</dbReference>
<dbReference type="SUPFAM" id="SSF54373">
    <property type="entry name" value="FAD-linked reductases, C-terminal domain"/>
    <property type="match status" value="1"/>
</dbReference>
<evidence type="ECO:0000256" key="1">
    <source>
        <dbReference type="ARBA" id="ARBA00004814"/>
    </source>
</evidence>
<name>A0A7W9BV96_9SPHN</name>
<evidence type="ECO:0000256" key="5">
    <source>
        <dbReference type="ARBA" id="ARBA00023070"/>
    </source>
</evidence>
<dbReference type="InterPro" id="IPR002937">
    <property type="entry name" value="Amino_oxidase"/>
</dbReference>
<proteinExistence type="inferred from homology"/>
<evidence type="ECO:0000259" key="7">
    <source>
        <dbReference type="Pfam" id="PF01593"/>
    </source>
</evidence>
<dbReference type="Gene3D" id="1.20.1440.240">
    <property type="match status" value="1"/>
</dbReference>
<dbReference type="OrthoDB" id="337830at2"/>